<comment type="caution">
    <text evidence="5">The sequence shown here is derived from an EMBL/GenBank/DDBJ whole genome shotgun (WGS) entry which is preliminary data.</text>
</comment>
<evidence type="ECO:0000256" key="2">
    <source>
        <dbReference type="ARBA" id="ARBA00022679"/>
    </source>
</evidence>
<dbReference type="InterPro" id="IPR000182">
    <property type="entry name" value="GNAT_dom"/>
</dbReference>
<accession>A0A3E1YDL7</accession>
<dbReference type="FunFam" id="3.40.630.30:FF:000064">
    <property type="entry name" value="GNAT family acetyltransferase"/>
    <property type="match status" value="1"/>
</dbReference>
<dbReference type="OrthoDB" id="9805924at2"/>
<feature type="domain" description="N-acetyltransferase" evidence="4">
    <location>
        <begin position="4"/>
        <end position="154"/>
    </location>
</feature>
<dbReference type="PROSITE" id="PS51186">
    <property type="entry name" value="GNAT"/>
    <property type="match status" value="1"/>
</dbReference>
<dbReference type="Gene3D" id="3.40.630.30">
    <property type="match status" value="1"/>
</dbReference>
<evidence type="ECO:0000313" key="6">
    <source>
        <dbReference type="Proteomes" id="UP000260644"/>
    </source>
</evidence>
<protein>
    <submittedName>
        <fullName evidence="5">GNAT family N-acetyltransferase</fullName>
    </submittedName>
</protein>
<dbReference type="InterPro" id="IPR016181">
    <property type="entry name" value="Acyl_CoA_acyltransferase"/>
</dbReference>
<keyword evidence="3" id="KW-0012">Acyltransferase</keyword>
<dbReference type="GO" id="GO:0008080">
    <property type="term" value="F:N-acetyltransferase activity"/>
    <property type="evidence" value="ECO:0007669"/>
    <property type="project" value="UniProtKB-ARBA"/>
</dbReference>
<reference evidence="5 6" key="1">
    <citation type="submission" date="2018-07" db="EMBL/GenBank/DDBJ databases">
        <title>Chitinophaga K2CV101002-2 sp. nov., isolated from a monsoon evergreen broad-leaved forest soil.</title>
        <authorList>
            <person name="Lv Y."/>
        </authorList>
    </citation>
    <scope>NUCLEOTIDE SEQUENCE [LARGE SCALE GENOMIC DNA]</scope>
    <source>
        <strain evidence="5 6">GDMCC 1.1288</strain>
    </source>
</reference>
<name>A0A3E1YDL7_9BACT</name>
<evidence type="ECO:0000256" key="3">
    <source>
        <dbReference type="ARBA" id="ARBA00023315"/>
    </source>
</evidence>
<dbReference type="PANTHER" id="PTHR10545:SF29">
    <property type="entry name" value="GH14572P-RELATED"/>
    <property type="match status" value="1"/>
</dbReference>
<evidence type="ECO:0000313" key="5">
    <source>
        <dbReference type="EMBL" id="RFS24564.1"/>
    </source>
</evidence>
<dbReference type="RefSeq" id="WP_116974372.1">
    <property type="nucleotide sequence ID" value="NZ_QPMM01000002.1"/>
</dbReference>
<sequence>MEDIKIRVARKEDCPRLMELVMELAIYEKAPEQVTVSLPHFEEAGFGPNPVWKAFVATTLVDGKEVVQGFALYYIRYSTWKGCRMYLEDILVTESFRGKGLGKLLLDQLIVEAKEKNFNGIVWQVLEWNTPAINFYKKYTDKFDPEWINVSIDL</sequence>
<keyword evidence="6" id="KW-1185">Reference proteome</keyword>
<dbReference type="CDD" id="cd04301">
    <property type="entry name" value="NAT_SF"/>
    <property type="match status" value="1"/>
</dbReference>
<evidence type="ECO:0000256" key="1">
    <source>
        <dbReference type="ARBA" id="ARBA00008694"/>
    </source>
</evidence>
<dbReference type="SUPFAM" id="SSF55729">
    <property type="entry name" value="Acyl-CoA N-acyltransferases (Nat)"/>
    <property type="match status" value="1"/>
</dbReference>
<evidence type="ECO:0000259" key="4">
    <source>
        <dbReference type="PROSITE" id="PS51186"/>
    </source>
</evidence>
<dbReference type="Pfam" id="PF00583">
    <property type="entry name" value="Acetyltransf_1"/>
    <property type="match status" value="1"/>
</dbReference>
<proteinExistence type="inferred from homology"/>
<dbReference type="InterPro" id="IPR051016">
    <property type="entry name" value="Diverse_Substrate_AcTransf"/>
</dbReference>
<dbReference type="PANTHER" id="PTHR10545">
    <property type="entry name" value="DIAMINE N-ACETYLTRANSFERASE"/>
    <property type="match status" value="1"/>
</dbReference>
<comment type="similarity">
    <text evidence="1">Belongs to the acetyltransferase family.</text>
</comment>
<dbReference type="Proteomes" id="UP000260644">
    <property type="component" value="Unassembled WGS sequence"/>
</dbReference>
<keyword evidence="2 5" id="KW-0808">Transferase</keyword>
<organism evidence="5 6">
    <name type="scientific">Chitinophaga silvatica</name>
    <dbReference type="NCBI Taxonomy" id="2282649"/>
    <lineage>
        <taxon>Bacteria</taxon>
        <taxon>Pseudomonadati</taxon>
        <taxon>Bacteroidota</taxon>
        <taxon>Chitinophagia</taxon>
        <taxon>Chitinophagales</taxon>
        <taxon>Chitinophagaceae</taxon>
        <taxon>Chitinophaga</taxon>
    </lineage>
</organism>
<gene>
    <name evidence="5" type="ORF">DVR12_04995</name>
</gene>
<dbReference type="AlphaFoldDB" id="A0A3E1YDL7"/>
<dbReference type="EMBL" id="QPMM01000002">
    <property type="protein sequence ID" value="RFS24564.1"/>
    <property type="molecule type" value="Genomic_DNA"/>
</dbReference>